<proteinExistence type="predicted"/>
<protein>
    <recommendedName>
        <fullName evidence="1">RNase H type-1 domain-containing protein</fullName>
    </recommendedName>
</protein>
<dbReference type="Pfam" id="PF13456">
    <property type="entry name" value="RVT_3"/>
    <property type="match status" value="1"/>
</dbReference>
<comment type="caution">
    <text evidence="2">The sequence shown here is derived from an EMBL/GenBank/DDBJ whole genome shotgun (WGS) entry which is preliminary data.</text>
</comment>
<sequence length="100" mass="10862">MIVYYQWKLPAQGWPCLNADATVSSVDDLGTIGGVLRDSSGAWLRGYGKCVGKVSTIQAELWSICVGLQLACSLKFHSFFTSQTLVFGFPMDTARNEHGG</sequence>
<keyword evidence="3" id="KW-1185">Reference proteome</keyword>
<evidence type="ECO:0000259" key="1">
    <source>
        <dbReference type="Pfam" id="PF13456"/>
    </source>
</evidence>
<name>A0ABR2S6A2_9ROSI</name>
<dbReference type="PANTHER" id="PTHR47723:SF19">
    <property type="entry name" value="POLYNUCLEOTIDYL TRANSFERASE, RIBONUCLEASE H-LIKE SUPERFAMILY PROTEIN"/>
    <property type="match status" value="1"/>
</dbReference>
<organism evidence="2 3">
    <name type="scientific">Hibiscus sabdariffa</name>
    <name type="common">roselle</name>
    <dbReference type="NCBI Taxonomy" id="183260"/>
    <lineage>
        <taxon>Eukaryota</taxon>
        <taxon>Viridiplantae</taxon>
        <taxon>Streptophyta</taxon>
        <taxon>Embryophyta</taxon>
        <taxon>Tracheophyta</taxon>
        <taxon>Spermatophyta</taxon>
        <taxon>Magnoliopsida</taxon>
        <taxon>eudicotyledons</taxon>
        <taxon>Gunneridae</taxon>
        <taxon>Pentapetalae</taxon>
        <taxon>rosids</taxon>
        <taxon>malvids</taxon>
        <taxon>Malvales</taxon>
        <taxon>Malvaceae</taxon>
        <taxon>Malvoideae</taxon>
        <taxon>Hibiscus</taxon>
    </lineage>
</organism>
<feature type="domain" description="RNase H type-1" evidence="1">
    <location>
        <begin position="18"/>
        <end position="78"/>
    </location>
</feature>
<dbReference type="InterPro" id="IPR053151">
    <property type="entry name" value="RNase_H-like"/>
</dbReference>
<gene>
    <name evidence="2" type="ORF">V6N11_010576</name>
</gene>
<dbReference type="Proteomes" id="UP001396334">
    <property type="component" value="Unassembled WGS sequence"/>
</dbReference>
<reference evidence="2 3" key="1">
    <citation type="journal article" date="2024" name="G3 (Bethesda)">
        <title>Genome assembly of Hibiscus sabdariffa L. provides insights into metabolisms of medicinal natural products.</title>
        <authorList>
            <person name="Kim T."/>
        </authorList>
    </citation>
    <scope>NUCLEOTIDE SEQUENCE [LARGE SCALE GENOMIC DNA]</scope>
    <source>
        <strain evidence="2">TK-2024</strain>
        <tissue evidence="2">Old leaves</tissue>
    </source>
</reference>
<evidence type="ECO:0000313" key="2">
    <source>
        <dbReference type="EMBL" id="KAK9020556.1"/>
    </source>
</evidence>
<accession>A0ABR2S6A2</accession>
<evidence type="ECO:0000313" key="3">
    <source>
        <dbReference type="Proteomes" id="UP001396334"/>
    </source>
</evidence>
<dbReference type="CDD" id="cd06222">
    <property type="entry name" value="RNase_H_like"/>
    <property type="match status" value="1"/>
</dbReference>
<dbReference type="InterPro" id="IPR044730">
    <property type="entry name" value="RNase_H-like_dom_plant"/>
</dbReference>
<dbReference type="EMBL" id="JBBPBN010000016">
    <property type="protein sequence ID" value="KAK9020556.1"/>
    <property type="molecule type" value="Genomic_DNA"/>
</dbReference>
<dbReference type="InterPro" id="IPR002156">
    <property type="entry name" value="RNaseH_domain"/>
</dbReference>
<dbReference type="PANTHER" id="PTHR47723">
    <property type="entry name" value="OS05G0353850 PROTEIN"/>
    <property type="match status" value="1"/>
</dbReference>